<dbReference type="EMBL" id="SLXD01000007">
    <property type="protein sequence ID" value="TCP02193.1"/>
    <property type="molecule type" value="Genomic_DNA"/>
</dbReference>
<dbReference type="SUPFAM" id="SSF53098">
    <property type="entry name" value="Ribonuclease H-like"/>
    <property type="match status" value="1"/>
</dbReference>
<dbReference type="GeneID" id="99686192"/>
<dbReference type="AlphaFoldDB" id="A0A4R2MRZ3"/>
<comment type="caution">
    <text evidence="1">The sequence shown here is derived from an EMBL/GenBank/DDBJ whole genome shotgun (WGS) entry which is preliminary data.</text>
</comment>
<evidence type="ECO:0000313" key="2">
    <source>
        <dbReference type="Proteomes" id="UP000295106"/>
    </source>
</evidence>
<evidence type="ECO:0008006" key="3">
    <source>
        <dbReference type="Google" id="ProtNLM"/>
    </source>
</evidence>
<proteinExistence type="predicted"/>
<organism evidence="1 2">
    <name type="scientific">Rubrivivax gelatinosus</name>
    <name type="common">Rhodocyclus gelatinosus</name>
    <name type="synonym">Rhodopseudomonas gelatinosa</name>
    <dbReference type="NCBI Taxonomy" id="28068"/>
    <lineage>
        <taxon>Bacteria</taxon>
        <taxon>Pseudomonadati</taxon>
        <taxon>Pseudomonadota</taxon>
        <taxon>Betaproteobacteria</taxon>
        <taxon>Burkholderiales</taxon>
        <taxon>Sphaerotilaceae</taxon>
        <taxon>Rubrivivax</taxon>
    </lineage>
</organism>
<accession>A0A4R2MRZ3</accession>
<dbReference type="Gene3D" id="3.30.420.10">
    <property type="entry name" value="Ribonuclease H-like superfamily/Ribonuclease H"/>
    <property type="match status" value="1"/>
</dbReference>
<dbReference type="InterPro" id="IPR012337">
    <property type="entry name" value="RNaseH-like_sf"/>
</dbReference>
<dbReference type="Proteomes" id="UP000295106">
    <property type="component" value="Unassembled WGS sequence"/>
</dbReference>
<dbReference type="InterPro" id="IPR036397">
    <property type="entry name" value="RNaseH_sf"/>
</dbReference>
<reference evidence="1 2" key="1">
    <citation type="submission" date="2019-03" db="EMBL/GenBank/DDBJ databases">
        <title>Genomic Encyclopedia of Type Strains, Phase IV (KMG-IV): sequencing the most valuable type-strain genomes for metagenomic binning, comparative biology and taxonomic classification.</title>
        <authorList>
            <person name="Goeker M."/>
        </authorList>
    </citation>
    <scope>NUCLEOTIDE SEQUENCE [LARGE SCALE GENOMIC DNA]</scope>
    <source>
        <strain evidence="1 2">DSM 1709</strain>
    </source>
</reference>
<dbReference type="OrthoDB" id="5705783at2"/>
<evidence type="ECO:0000313" key="1">
    <source>
        <dbReference type="EMBL" id="TCP02193.1"/>
    </source>
</evidence>
<sequence>MTPAPATPGEPLPCVLDVEASGFGRASYPIEVGYVLPDGRARCTLIRPAAGWTHWDERAAGVHGIARETLERCGRPAAEVAAMLNVDLAGRTVYCDGWAHDYAWLGALFEEAGVHPSFRLETVARLLDEDTLARLGDARRGVIGELGLARHRASSDARALQIALGRLRASRQGSS</sequence>
<gene>
    <name evidence="1" type="ORF">EV684_107199</name>
</gene>
<dbReference type="GO" id="GO:0003676">
    <property type="term" value="F:nucleic acid binding"/>
    <property type="evidence" value="ECO:0007669"/>
    <property type="project" value="InterPro"/>
</dbReference>
<dbReference type="RefSeq" id="WP_132647648.1">
    <property type="nucleotide sequence ID" value="NZ_CP181386.1"/>
</dbReference>
<protein>
    <recommendedName>
        <fullName evidence="3">Exonuclease domain-containing protein</fullName>
    </recommendedName>
</protein>
<name>A0A4R2MRZ3_RUBGE</name>